<sequence>MSDARLEAANGCEVCGAAVKDSARHAAWHRDLIAEAVQAAEASQERKARTRALGQM</sequence>
<protein>
    <submittedName>
        <fullName evidence="1">Uncharacterized protein</fullName>
    </submittedName>
</protein>
<dbReference type="EMBL" id="JABEPQ010000001">
    <property type="protein sequence ID" value="NNM44513.1"/>
    <property type="molecule type" value="Genomic_DNA"/>
</dbReference>
<evidence type="ECO:0000313" key="1">
    <source>
        <dbReference type="EMBL" id="NNM44513.1"/>
    </source>
</evidence>
<dbReference type="Proteomes" id="UP000588586">
    <property type="component" value="Unassembled WGS sequence"/>
</dbReference>
<dbReference type="AlphaFoldDB" id="A0A849HCZ2"/>
<organism evidence="1 2">
    <name type="scientific">Knoellia koreensis</name>
    <dbReference type="NCBI Taxonomy" id="2730921"/>
    <lineage>
        <taxon>Bacteria</taxon>
        <taxon>Bacillati</taxon>
        <taxon>Actinomycetota</taxon>
        <taxon>Actinomycetes</taxon>
        <taxon>Micrococcales</taxon>
        <taxon>Intrasporangiaceae</taxon>
        <taxon>Knoellia</taxon>
    </lineage>
</organism>
<proteinExistence type="predicted"/>
<dbReference type="RefSeq" id="WP_171241656.1">
    <property type="nucleotide sequence ID" value="NZ_JABEPQ010000001.1"/>
</dbReference>
<keyword evidence="2" id="KW-1185">Reference proteome</keyword>
<name>A0A849HCZ2_9MICO</name>
<comment type="caution">
    <text evidence="1">The sequence shown here is derived from an EMBL/GenBank/DDBJ whole genome shotgun (WGS) entry which is preliminary data.</text>
</comment>
<accession>A0A849HCZ2</accession>
<gene>
    <name evidence="1" type="ORF">HJG52_00630</name>
</gene>
<reference evidence="1 2" key="1">
    <citation type="submission" date="2020-04" db="EMBL/GenBank/DDBJ databases">
        <title>Knoellia sp. isolate from air conditioner.</title>
        <authorList>
            <person name="Chea S."/>
            <person name="Kim D.-U."/>
        </authorList>
    </citation>
    <scope>NUCLEOTIDE SEQUENCE [LARGE SCALE GENOMIC DNA]</scope>
    <source>
        <strain evidence="1 2">DB2414S</strain>
    </source>
</reference>
<evidence type="ECO:0000313" key="2">
    <source>
        <dbReference type="Proteomes" id="UP000588586"/>
    </source>
</evidence>